<dbReference type="GO" id="GO:0016740">
    <property type="term" value="F:transferase activity"/>
    <property type="evidence" value="ECO:0007669"/>
    <property type="project" value="UniProtKB-KW"/>
</dbReference>
<keyword evidence="3" id="KW-0808">Transferase</keyword>
<keyword evidence="4" id="KW-1185">Reference proteome</keyword>
<dbReference type="Pfam" id="PF13480">
    <property type="entry name" value="Acetyltransf_6"/>
    <property type="match status" value="1"/>
</dbReference>
<evidence type="ECO:0000313" key="3">
    <source>
        <dbReference type="EMBL" id="QEE28117.1"/>
    </source>
</evidence>
<dbReference type="InterPro" id="IPR016181">
    <property type="entry name" value="Acyl_CoA_acyltransferase"/>
</dbReference>
<feature type="domain" description="BioF2-like acetyltransferase" evidence="2">
    <location>
        <begin position="232"/>
        <end position="352"/>
    </location>
</feature>
<feature type="region of interest" description="Disordered" evidence="1">
    <location>
        <begin position="1"/>
        <end position="94"/>
    </location>
</feature>
<proteinExistence type="predicted"/>
<gene>
    <name evidence="3" type="ORF">FTW19_09005</name>
</gene>
<feature type="compositionally biased region" description="Polar residues" evidence="1">
    <location>
        <begin position="62"/>
        <end position="71"/>
    </location>
</feature>
<dbReference type="OrthoDB" id="1550503at2"/>
<name>A0A5B9ECQ9_9BACT</name>
<dbReference type="AlphaFoldDB" id="A0A5B9ECQ9"/>
<reference evidence="3 4" key="1">
    <citation type="submission" date="2019-08" db="EMBL/GenBank/DDBJ databases">
        <title>Complete genome sequence of Terriglobus albidus strain ORNL.</title>
        <authorList>
            <person name="Podar M."/>
        </authorList>
    </citation>
    <scope>NUCLEOTIDE SEQUENCE [LARGE SCALE GENOMIC DNA]</scope>
    <source>
        <strain evidence="3 4">ORNL</strain>
    </source>
</reference>
<dbReference type="SUPFAM" id="SSF55729">
    <property type="entry name" value="Acyl-CoA N-acyltransferases (Nat)"/>
    <property type="match status" value="1"/>
</dbReference>
<sequence length="400" mass="44906">MQSSHAAIRMQHALPARSYATLERKAARHARSTPPMKITTEATSTEESQKPKSTRKPLYDTTLLQVTSPRNGTRLAHSPDANDPAPKTSISSSRTSLIPTVFHEDWWMEAATEGRHTTLEISANNQIVGRLPFMMRNRLGLKGIWTPPFTYFLGPGIDEGEGSANTRYLRRLEITRELIHKLPPSSWQCIRCHGGTPDVIPFQEQAFRTYVQFTYEVLPASEKEIWQRMRDKTRNVIRRAEEQFETVEIPDANAFIRLYENNLSSKSVRNKLDLSACKRLIEAALQHNQGRVITARNRTGELVAANFCAWDHKTSYYISCTRSDAAGNGAASMLVWKAIQHAANKGLIFDFAGLGTSGSILHYTGFGGVISPRFAAVRSTRLGRVIAGVRSLLTEDHFFF</sequence>
<evidence type="ECO:0000259" key="2">
    <source>
        <dbReference type="Pfam" id="PF13480"/>
    </source>
</evidence>
<dbReference type="InterPro" id="IPR038740">
    <property type="entry name" value="BioF2-like_GNAT_dom"/>
</dbReference>
<dbReference type="KEGG" id="talb:FTW19_09005"/>
<dbReference type="Proteomes" id="UP000321820">
    <property type="component" value="Chromosome"/>
</dbReference>
<dbReference type="EMBL" id="CP042806">
    <property type="protein sequence ID" value="QEE28117.1"/>
    <property type="molecule type" value="Genomic_DNA"/>
</dbReference>
<evidence type="ECO:0000313" key="4">
    <source>
        <dbReference type="Proteomes" id="UP000321820"/>
    </source>
</evidence>
<dbReference type="Gene3D" id="3.40.630.30">
    <property type="match status" value="1"/>
</dbReference>
<protein>
    <submittedName>
        <fullName evidence="3">GNAT family N-acetyltransferase</fullName>
    </submittedName>
</protein>
<evidence type="ECO:0000256" key="1">
    <source>
        <dbReference type="SAM" id="MobiDB-lite"/>
    </source>
</evidence>
<accession>A0A5B9ECQ9</accession>
<organism evidence="3 4">
    <name type="scientific">Terriglobus albidus</name>
    <dbReference type="NCBI Taxonomy" id="1592106"/>
    <lineage>
        <taxon>Bacteria</taxon>
        <taxon>Pseudomonadati</taxon>
        <taxon>Acidobacteriota</taxon>
        <taxon>Terriglobia</taxon>
        <taxon>Terriglobales</taxon>
        <taxon>Acidobacteriaceae</taxon>
        <taxon>Terriglobus</taxon>
    </lineage>
</organism>